<dbReference type="InterPro" id="IPR029045">
    <property type="entry name" value="ClpP/crotonase-like_dom_sf"/>
</dbReference>
<dbReference type="Pfam" id="PF00574">
    <property type="entry name" value="CLP_protease"/>
    <property type="match status" value="1"/>
</dbReference>
<comment type="catalytic activity">
    <reaction evidence="5 6 7">
        <text>Hydrolysis of proteins to small peptides in the presence of ATP and magnesium. alpha-casein is the usual test substrate. In the absence of ATP, only oligopeptides shorter than five residues are hydrolyzed (such as succinyl-Leu-Tyr-|-NHMec, and Leu-Tyr-Leu-|-Tyr-Trp, in which cleavage of the -Tyr-|-Leu- and -Tyr-|-Trp bonds also occurs).</text>
        <dbReference type="EC" id="3.4.21.92"/>
    </reaction>
</comment>
<dbReference type="Gene3D" id="3.90.226.10">
    <property type="entry name" value="2-enoyl-CoA Hydratase, Chain A, domain 1"/>
    <property type="match status" value="1"/>
</dbReference>
<keyword evidence="4 6" id="KW-0720">Serine protease</keyword>
<evidence type="ECO:0000256" key="2">
    <source>
        <dbReference type="ARBA" id="ARBA00022670"/>
    </source>
</evidence>
<dbReference type="STRING" id="1437425.CSEC_0667"/>
<accession>A0A090D0U8</accession>
<feature type="active site" description="Nucleophile" evidence="6">
    <location>
        <position position="98"/>
    </location>
</feature>
<evidence type="ECO:0000256" key="5">
    <source>
        <dbReference type="ARBA" id="ARBA00034021"/>
    </source>
</evidence>
<dbReference type="RefSeq" id="WP_053331727.1">
    <property type="nucleotide sequence ID" value="NZ_CCEJ010000003.1"/>
</dbReference>
<comment type="function">
    <text evidence="6">Cleaves peptides in various proteins in a process that requires ATP hydrolysis. Has a chymotrypsin-like activity. Plays a major role in the degradation of misfolded proteins.</text>
</comment>
<dbReference type="OrthoDB" id="20499at2"/>
<dbReference type="InterPro" id="IPR001907">
    <property type="entry name" value="ClpP"/>
</dbReference>
<evidence type="ECO:0000256" key="3">
    <source>
        <dbReference type="ARBA" id="ARBA00022801"/>
    </source>
</evidence>
<dbReference type="GO" id="GO:0005737">
    <property type="term" value="C:cytoplasm"/>
    <property type="evidence" value="ECO:0007669"/>
    <property type="project" value="UniProtKB-SubCell"/>
</dbReference>
<evidence type="ECO:0000256" key="6">
    <source>
        <dbReference type="HAMAP-Rule" id="MF_00444"/>
    </source>
</evidence>
<proteinExistence type="inferred from homology"/>
<dbReference type="PANTHER" id="PTHR10381:SF11">
    <property type="entry name" value="ATP-DEPENDENT CLP PROTEASE PROTEOLYTIC SUBUNIT, MITOCHONDRIAL"/>
    <property type="match status" value="1"/>
</dbReference>
<protein>
    <recommendedName>
        <fullName evidence="6 8">ATP-dependent Clp protease proteolytic subunit</fullName>
        <ecNumber evidence="6">3.4.21.92</ecNumber>
    </recommendedName>
    <alternativeName>
        <fullName evidence="6">Endopeptidase Clp</fullName>
    </alternativeName>
</protein>
<reference evidence="9" key="1">
    <citation type="submission" date="2013-12" db="EMBL/GenBank/DDBJ databases">
        <authorList>
            <person name="Linke B."/>
        </authorList>
    </citation>
    <scope>NUCLEOTIDE SEQUENCE [LARGE SCALE GENOMIC DNA]</scope>
    <source>
        <strain evidence="9">CRIB-18</strain>
    </source>
</reference>
<dbReference type="PRINTS" id="PR00127">
    <property type="entry name" value="CLPPROTEASEP"/>
</dbReference>
<dbReference type="PANTHER" id="PTHR10381">
    <property type="entry name" value="ATP-DEPENDENT CLP PROTEASE PROTEOLYTIC SUBUNIT"/>
    <property type="match status" value="1"/>
</dbReference>
<dbReference type="GO" id="GO:0004176">
    <property type="term" value="F:ATP-dependent peptidase activity"/>
    <property type="evidence" value="ECO:0007669"/>
    <property type="project" value="InterPro"/>
</dbReference>
<dbReference type="InterPro" id="IPR033135">
    <property type="entry name" value="ClpP_His_AS"/>
</dbReference>
<dbReference type="EMBL" id="CCEJ010000003">
    <property type="protein sequence ID" value="CDR33500.1"/>
    <property type="molecule type" value="Genomic_DNA"/>
</dbReference>
<keyword evidence="6" id="KW-0963">Cytoplasm</keyword>
<gene>
    <name evidence="9" type="primary">clpp3</name>
    <name evidence="6" type="synonym">clpP</name>
    <name evidence="9" type="ORF">CSEC_0667</name>
</gene>
<evidence type="ECO:0000256" key="4">
    <source>
        <dbReference type="ARBA" id="ARBA00022825"/>
    </source>
</evidence>
<organism evidence="9 10">
    <name type="scientific">Candidatus Criblamydia sequanensis CRIB-18</name>
    <dbReference type="NCBI Taxonomy" id="1437425"/>
    <lineage>
        <taxon>Bacteria</taxon>
        <taxon>Pseudomonadati</taxon>
        <taxon>Chlamydiota</taxon>
        <taxon>Chlamydiia</taxon>
        <taxon>Parachlamydiales</taxon>
        <taxon>Candidatus Criblamydiaceae</taxon>
        <taxon>Candidatus Criblamydia</taxon>
    </lineage>
</organism>
<evidence type="ECO:0000256" key="7">
    <source>
        <dbReference type="PROSITE-ProRule" id="PRU10086"/>
    </source>
</evidence>
<dbReference type="HAMAP" id="MF_00444">
    <property type="entry name" value="ClpP"/>
    <property type="match status" value="1"/>
</dbReference>
<dbReference type="PROSITE" id="PS00382">
    <property type="entry name" value="CLP_PROTEASE_HIS"/>
    <property type="match status" value="1"/>
</dbReference>
<keyword evidence="3 6" id="KW-0378">Hydrolase</keyword>
<feature type="active site" evidence="6 7">
    <location>
        <position position="123"/>
    </location>
</feature>
<keyword evidence="2 6" id="KW-0645">Protease</keyword>
<reference evidence="9" key="2">
    <citation type="submission" date="2014-09" db="EMBL/GenBank/DDBJ databases">
        <title>Criblamydia sequanensis harbors a mega-plasmid encoding arsenite resistance.</title>
        <authorList>
            <person name="Bertelli C."/>
            <person name="Goesmann A."/>
            <person name="Greub G."/>
        </authorList>
    </citation>
    <scope>NUCLEOTIDE SEQUENCE [LARGE SCALE GENOMIC DNA]</scope>
    <source>
        <strain evidence="9">CRIB-18</strain>
    </source>
</reference>
<dbReference type="CDD" id="cd07017">
    <property type="entry name" value="S14_ClpP_2"/>
    <property type="match status" value="1"/>
</dbReference>
<dbReference type="Proteomes" id="UP000031552">
    <property type="component" value="Unassembled WGS sequence"/>
</dbReference>
<evidence type="ECO:0000313" key="9">
    <source>
        <dbReference type="EMBL" id="CDR33500.1"/>
    </source>
</evidence>
<dbReference type="AlphaFoldDB" id="A0A090D0U8"/>
<dbReference type="GO" id="GO:0006515">
    <property type="term" value="P:protein quality control for misfolded or incompletely synthesized proteins"/>
    <property type="evidence" value="ECO:0007669"/>
    <property type="project" value="TreeGrafter"/>
</dbReference>
<dbReference type="eggNOG" id="COG0740">
    <property type="taxonomic scope" value="Bacteria"/>
</dbReference>
<evidence type="ECO:0000313" key="10">
    <source>
        <dbReference type="Proteomes" id="UP000031552"/>
    </source>
</evidence>
<comment type="subcellular location">
    <subcellularLocation>
        <location evidence="6">Cytoplasm</location>
    </subcellularLocation>
</comment>
<dbReference type="EC" id="3.4.21.92" evidence="6"/>
<dbReference type="GO" id="GO:0009368">
    <property type="term" value="C:endopeptidase Clp complex"/>
    <property type="evidence" value="ECO:0007669"/>
    <property type="project" value="TreeGrafter"/>
</dbReference>
<name>A0A090D0U8_9BACT</name>
<dbReference type="GO" id="GO:0004252">
    <property type="term" value="F:serine-type endopeptidase activity"/>
    <property type="evidence" value="ECO:0007669"/>
    <property type="project" value="UniProtKB-UniRule"/>
</dbReference>
<comment type="similarity">
    <text evidence="1 6 8">Belongs to the peptidase S14 family.</text>
</comment>
<comment type="caution">
    <text evidence="9">The sequence shown here is derived from an EMBL/GenBank/DDBJ whole genome shotgun (WGS) entry which is preliminary data.</text>
</comment>
<dbReference type="GO" id="GO:0051117">
    <property type="term" value="F:ATPase binding"/>
    <property type="evidence" value="ECO:0007669"/>
    <property type="project" value="TreeGrafter"/>
</dbReference>
<sequence length="203" mass="22593">MAKAPADKDLSPFLHLDDKIEQDLLDKRRIFLCDDVRSETAYQIIRKLWYLELKSQGEPILLVINSPGGAVDAGFAIWDQVKMISSPVYTMITGLAASMGSVLSLCAAKGRRLATPHSRIMIHQPLIGGVLQGQATDLDIQAREMIKTRSTLVKIYVEATGKSAEEIEKAIDRDTWMTANEAKDFGLLDHIVTKNEDLEKLLK</sequence>
<dbReference type="NCBIfam" id="NF009205">
    <property type="entry name" value="PRK12553.1"/>
    <property type="match status" value="1"/>
</dbReference>
<comment type="subunit">
    <text evidence="6">Fourteen ClpP subunits assemble into 2 heptameric rings which stack back to back to give a disk-like structure with a central cavity, resembling the structure of eukaryotic proteasomes.</text>
</comment>
<dbReference type="SUPFAM" id="SSF52096">
    <property type="entry name" value="ClpP/crotonase"/>
    <property type="match status" value="1"/>
</dbReference>
<evidence type="ECO:0000256" key="8">
    <source>
        <dbReference type="RuleBase" id="RU003567"/>
    </source>
</evidence>
<keyword evidence="10" id="KW-1185">Reference proteome</keyword>
<dbReference type="InterPro" id="IPR023562">
    <property type="entry name" value="ClpP/TepA"/>
</dbReference>
<evidence type="ECO:0000256" key="1">
    <source>
        <dbReference type="ARBA" id="ARBA00007039"/>
    </source>
</evidence>